<comment type="caution">
    <text evidence="1">The sequence shown here is derived from an EMBL/GenBank/DDBJ whole genome shotgun (WGS) entry which is preliminary data.</text>
</comment>
<accession>A0A323UJ36</accession>
<proteinExistence type="predicted"/>
<dbReference type="Proteomes" id="UP000248134">
    <property type="component" value="Unassembled WGS sequence"/>
</dbReference>
<evidence type="ECO:0000313" key="2">
    <source>
        <dbReference type="Proteomes" id="UP000248134"/>
    </source>
</evidence>
<gene>
    <name evidence="1" type="ORF">DNX69_10650</name>
</gene>
<sequence length="77" mass="8804">MATSALDRRARKIKWQFCPGGAGRYFPKTPINQRWAGLNSEAVSEFAKVAGKRDFPLHFSAFVRAPRRTLLAELRKR</sequence>
<organism evidence="1 2">
    <name type="scientific">Rhodopseudomonas palustris</name>
    <dbReference type="NCBI Taxonomy" id="1076"/>
    <lineage>
        <taxon>Bacteria</taxon>
        <taxon>Pseudomonadati</taxon>
        <taxon>Pseudomonadota</taxon>
        <taxon>Alphaproteobacteria</taxon>
        <taxon>Hyphomicrobiales</taxon>
        <taxon>Nitrobacteraceae</taxon>
        <taxon>Rhodopseudomonas</taxon>
    </lineage>
</organism>
<evidence type="ECO:0000313" key="1">
    <source>
        <dbReference type="EMBL" id="PZA12429.1"/>
    </source>
</evidence>
<dbReference type="RefSeq" id="WP_110785927.1">
    <property type="nucleotide sequence ID" value="NZ_QKQS01000013.1"/>
</dbReference>
<protein>
    <submittedName>
        <fullName evidence="1">Uncharacterized protein</fullName>
    </submittedName>
</protein>
<reference evidence="1 2" key="1">
    <citation type="submission" date="2018-06" db="EMBL/GenBank/DDBJ databases">
        <title>Draft Whole-Genome Sequence of the purple photosynthetic bacterium Rhodospeudomonas palustris XCP.</title>
        <authorList>
            <person name="Rayyan A."/>
            <person name="Meyer T.E."/>
            <person name="Kyndt J.A."/>
        </authorList>
    </citation>
    <scope>NUCLEOTIDE SEQUENCE [LARGE SCALE GENOMIC DNA]</scope>
    <source>
        <strain evidence="1 2">XCP</strain>
    </source>
</reference>
<dbReference type="AlphaFoldDB" id="A0A323UJ36"/>
<name>A0A323UJ36_RHOPL</name>
<dbReference type="EMBL" id="QKQS01000013">
    <property type="protein sequence ID" value="PZA12429.1"/>
    <property type="molecule type" value="Genomic_DNA"/>
</dbReference>